<dbReference type="Proteomes" id="UP001595791">
    <property type="component" value="Unassembled WGS sequence"/>
</dbReference>
<keyword evidence="8 12" id="KW-0812">Transmembrane</keyword>
<evidence type="ECO:0000256" key="8">
    <source>
        <dbReference type="ARBA" id="ARBA00022692"/>
    </source>
</evidence>
<evidence type="ECO:0000256" key="10">
    <source>
        <dbReference type="ARBA" id="ARBA00023136"/>
    </source>
</evidence>
<feature type="transmembrane region" description="Helical" evidence="12">
    <location>
        <begin position="27"/>
        <end position="50"/>
    </location>
</feature>
<evidence type="ECO:0000256" key="7">
    <source>
        <dbReference type="ARBA" id="ARBA00022519"/>
    </source>
</evidence>
<evidence type="ECO:0000256" key="6">
    <source>
        <dbReference type="ARBA" id="ARBA00022475"/>
    </source>
</evidence>
<evidence type="ECO:0000313" key="14">
    <source>
        <dbReference type="EMBL" id="MFC4161578.1"/>
    </source>
</evidence>
<dbReference type="InterPro" id="IPR005981">
    <property type="entry name" value="ABC_transptNodJ"/>
</dbReference>
<dbReference type="InterPro" id="IPR051784">
    <property type="entry name" value="Nod_factor_ABC_transporter"/>
</dbReference>
<feature type="transmembrane region" description="Helical" evidence="12">
    <location>
        <begin position="175"/>
        <end position="194"/>
    </location>
</feature>
<evidence type="ECO:0000256" key="4">
    <source>
        <dbReference type="ARBA" id="ARBA00022448"/>
    </source>
</evidence>
<comment type="similarity">
    <text evidence="2">Belongs to the ABC-2 integral membrane protein family. Lipooligosaccharide exporter (TC 3.A.1.102) subfamily.</text>
</comment>
<accession>A0ABV8MTH8</accession>
<dbReference type="PANTHER" id="PTHR43229:SF2">
    <property type="entry name" value="NODULATION PROTEIN J"/>
    <property type="match status" value="1"/>
</dbReference>
<comment type="subcellular location">
    <subcellularLocation>
        <location evidence="1 12">Cell inner membrane</location>
        <topology evidence="1 12">Multi-pass membrane protein</topology>
    </subcellularLocation>
</comment>
<comment type="function">
    <text evidence="11">Part of the ABC transporter complex NodIJ involved in the export of the nodulation factors (Nod factors), the bacterial signal molecules that induce symbiosis and subsequent nodulation induction. Nod factors are LCO (lipo-chitin oligosaccharide), a modified beta-1,4-linked N-acetylglucosamine oligosaccharide. This subunit encodes the transporter.</text>
</comment>
<proteinExistence type="inferred from homology"/>
<gene>
    <name evidence="14" type="ORF">ACFOW7_19770</name>
</gene>
<dbReference type="InterPro" id="IPR000412">
    <property type="entry name" value="ABC_2_transport"/>
</dbReference>
<keyword evidence="15" id="KW-1185">Reference proteome</keyword>
<dbReference type="InterPro" id="IPR013525">
    <property type="entry name" value="ABC2_TM"/>
</dbReference>
<comment type="caution">
    <text evidence="14">The sequence shown here is derived from an EMBL/GenBank/DDBJ whole genome shotgun (WGS) entry which is preliminary data.</text>
</comment>
<keyword evidence="7" id="KW-0997">Cell inner membrane</keyword>
<dbReference type="EMBL" id="JBHSBU010000001">
    <property type="protein sequence ID" value="MFC4161578.1"/>
    <property type="molecule type" value="Genomic_DNA"/>
</dbReference>
<protein>
    <recommendedName>
        <fullName evidence="12">Transport permease protein</fullName>
    </recommendedName>
</protein>
<dbReference type="PRINTS" id="PR00164">
    <property type="entry name" value="ABC2TRNSPORT"/>
</dbReference>
<evidence type="ECO:0000256" key="1">
    <source>
        <dbReference type="ARBA" id="ARBA00004429"/>
    </source>
</evidence>
<dbReference type="RefSeq" id="WP_378167674.1">
    <property type="nucleotide sequence ID" value="NZ_JBHSBU010000001.1"/>
</dbReference>
<reference evidence="15" key="1">
    <citation type="journal article" date="2019" name="Int. J. Syst. Evol. Microbiol.">
        <title>The Global Catalogue of Microorganisms (GCM) 10K type strain sequencing project: providing services to taxonomists for standard genome sequencing and annotation.</title>
        <authorList>
            <consortium name="The Broad Institute Genomics Platform"/>
            <consortium name="The Broad Institute Genome Sequencing Center for Infectious Disease"/>
            <person name="Wu L."/>
            <person name="Ma J."/>
        </authorList>
    </citation>
    <scope>NUCLEOTIDE SEQUENCE [LARGE SCALE GENOMIC DNA]</scope>
    <source>
        <strain evidence="15">LMG 29894</strain>
    </source>
</reference>
<evidence type="ECO:0000256" key="12">
    <source>
        <dbReference type="RuleBase" id="RU361157"/>
    </source>
</evidence>
<dbReference type="PROSITE" id="PS51012">
    <property type="entry name" value="ABC_TM2"/>
    <property type="match status" value="1"/>
</dbReference>
<evidence type="ECO:0000256" key="9">
    <source>
        <dbReference type="ARBA" id="ARBA00022989"/>
    </source>
</evidence>
<evidence type="ECO:0000313" key="15">
    <source>
        <dbReference type="Proteomes" id="UP001595791"/>
    </source>
</evidence>
<keyword evidence="9 12" id="KW-1133">Transmembrane helix</keyword>
<comment type="subunit">
    <text evidence="3">The complex is composed of two ATP-binding proteins (NodI) and two transmembrane proteins (NodJ).</text>
</comment>
<dbReference type="Pfam" id="PF01061">
    <property type="entry name" value="ABC2_membrane"/>
    <property type="match status" value="1"/>
</dbReference>
<evidence type="ECO:0000256" key="2">
    <source>
        <dbReference type="ARBA" id="ARBA00008394"/>
    </source>
</evidence>
<feature type="transmembrane region" description="Helical" evidence="12">
    <location>
        <begin position="115"/>
        <end position="139"/>
    </location>
</feature>
<dbReference type="PIRSF" id="PIRSF006648">
    <property type="entry name" value="DrrB"/>
    <property type="match status" value="1"/>
</dbReference>
<evidence type="ECO:0000256" key="3">
    <source>
        <dbReference type="ARBA" id="ARBA00011350"/>
    </source>
</evidence>
<evidence type="ECO:0000256" key="11">
    <source>
        <dbReference type="ARBA" id="ARBA00025119"/>
    </source>
</evidence>
<keyword evidence="5" id="KW-0536">Nodulation</keyword>
<dbReference type="InterPro" id="IPR047817">
    <property type="entry name" value="ABC2_TM_bact-type"/>
</dbReference>
<keyword evidence="10 12" id="KW-0472">Membrane</keyword>
<feature type="domain" description="ABC transmembrane type-2" evidence="13">
    <location>
        <begin position="30"/>
        <end position="256"/>
    </location>
</feature>
<feature type="transmembrane region" description="Helical" evidence="12">
    <location>
        <begin position="145"/>
        <end position="168"/>
    </location>
</feature>
<keyword evidence="6 12" id="KW-1003">Cell membrane</keyword>
<evidence type="ECO:0000259" key="13">
    <source>
        <dbReference type="PROSITE" id="PS51012"/>
    </source>
</evidence>
<dbReference type="PANTHER" id="PTHR43229">
    <property type="entry name" value="NODULATION PROTEIN J"/>
    <property type="match status" value="1"/>
</dbReference>
<name>A0ABV8MTH8_9NEIS</name>
<organism evidence="14 15">
    <name type="scientific">Chitinimonas lacunae</name>
    <dbReference type="NCBI Taxonomy" id="1963018"/>
    <lineage>
        <taxon>Bacteria</taxon>
        <taxon>Pseudomonadati</taxon>
        <taxon>Pseudomonadota</taxon>
        <taxon>Betaproteobacteria</taxon>
        <taxon>Neisseriales</taxon>
        <taxon>Chitinibacteraceae</taxon>
        <taxon>Chitinimonas</taxon>
    </lineage>
</organism>
<evidence type="ECO:0000256" key="5">
    <source>
        <dbReference type="ARBA" id="ARBA00022458"/>
    </source>
</evidence>
<sequence>MNPYALPRFSLRFWPVWRRNFLVWRKLAIPSLLGNLADPMLYMLGLGYGLGALLPRIDGVPYLHFLAAGTLCYSTMNSATFEALYSAFSRMQVQRSWDAILNAAMDLDDVLMGEWLWAASKSLLSGAAILVVVLLLGLADPLTALWLLPLALLVGLTFSALGLAVTAVSPSYDFFMYYFSLVISPMVLLCGVFYPTNQLPGWLQVVSGALPLTQAIDIARPLLLGQPLVDPAGKIALMAAYAAVGYYLAVVLARRRLLR</sequence>
<keyword evidence="4 12" id="KW-0813">Transport</keyword>
<feature type="transmembrane region" description="Helical" evidence="12">
    <location>
        <begin position="235"/>
        <end position="253"/>
    </location>
</feature>
<dbReference type="NCBIfam" id="TIGR01291">
    <property type="entry name" value="nodJ"/>
    <property type="match status" value="1"/>
</dbReference>
<feature type="transmembrane region" description="Helical" evidence="12">
    <location>
        <begin position="62"/>
        <end position="85"/>
    </location>
</feature>